<evidence type="ECO:0000256" key="1">
    <source>
        <dbReference type="ARBA" id="ARBA00022485"/>
    </source>
</evidence>
<evidence type="ECO:0000259" key="5">
    <source>
        <dbReference type="PROSITE" id="PS51379"/>
    </source>
</evidence>
<keyword evidence="1" id="KW-0004">4Fe-4S</keyword>
<dbReference type="EMBL" id="CP002838">
    <property type="protein sequence ID" value="AEM38862.1"/>
    <property type="molecule type" value="Genomic_DNA"/>
</dbReference>
<evidence type="ECO:0000313" key="6">
    <source>
        <dbReference type="EMBL" id="AEM38862.1"/>
    </source>
</evidence>
<dbReference type="GO" id="GO:0016491">
    <property type="term" value="F:oxidoreductase activity"/>
    <property type="evidence" value="ECO:0007669"/>
    <property type="project" value="UniProtKB-ARBA"/>
</dbReference>
<sequence length="257" mass="27160">MESCKSGARILWVVTGAGSWLREAAGIAAALAKFHRVTIALTKAGYEVARVFGALGLLRLAAPGGYYRELVVEASASGLPVVNRVSAKSYDLVVIAPASSNTIAKIAYGVADNLASSVASQALKNRVPLAIVPSEWPDGVETELPCRVDRNLCVGCKACIPVCPVGAITLVEGKARIELQECVGCTRCVAACHVGAIKCFDRVKVRPSRIDIENLERVKMYGVVVLERPLQILKWVSSMGYCVPGSSFIGGNGGLTE</sequence>
<dbReference type="GO" id="GO:0051539">
    <property type="term" value="F:4 iron, 4 sulfur cluster binding"/>
    <property type="evidence" value="ECO:0007669"/>
    <property type="project" value="UniProtKB-KW"/>
</dbReference>
<dbReference type="SUPFAM" id="SSF54862">
    <property type="entry name" value="4Fe-4S ferredoxins"/>
    <property type="match status" value="1"/>
</dbReference>
<accession>G0EEP0</accession>
<dbReference type="GO" id="GO:0046872">
    <property type="term" value="F:metal ion binding"/>
    <property type="evidence" value="ECO:0007669"/>
    <property type="project" value="UniProtKB-KW"/>
</dbReference>
<dbReference type="STRING" id="694429.Pyrfu_0994"/>
<dbReference type="InterPro" id="IPR017900">
    <property type="entry name" value="4Fe4S_Fe_S_CS"/>
</dbReference>
<evidence type="ECO:0000313" key="7">
    <source>
        <dbReference type="Proteomes" id="UP000001037"/>
    </source>
</evidence>
<dbReference type="PANTHER" id="PTHR24960">
    <property type="entry name" value="PHOTOSYSTEM I IRON-SULFUR CENTER-RELATED"/>
    <property type="match status" value="1"/>
</dbReference>
<dbReference type="KEGG" id="pfm:Pyrfu_0994"/>
<dbReference type="eggNOG" id="arCOG01705">
    <property type="taxonomic scope" value="Archaea"/>
</dbReference>
<dbReference type="InterPro" id="IPR036551">
    <property type="entry name" value="Flavin_trans-like"/>
</dbReference>
<evidence type="ECO:0000256" key="4">
    <source>
        <dbReference type="ARBA" id="ARBA00023014"/>
    </source>
</evidence>
<evidence type="ECO:0000256" key="3">
    <source>
        <dbReference type="ARBA" id="ARBA00023004"/>
    </source>
</evidence>
<keyword evidence="4" id="KW-0411">Iron-sulfur</keyword>
<keyword evidence="7" id="KW-1185">Reference proteome</keyword>
<reference evidence="6 7" key="1">
    <citation type="journal article" date="2011" name="Stand. Genomic Sci.">
        <title>Complete genome sequence of the hyperthermophilic chemolithoautotroph Pyrolobus fumarii type strain (1A).</title>
        <authorList>
            <person name="Anderson I."/>
            <person name="Goker M."/>
            <person name="Nolan M."/>
            <person name="Lucas S."/>
            <person name="Hammon N."/>
            <person name="Deshpande S."/>
            <person name="Cheng J.F."/>
            <person name="Tapia R."/>
            <person name="Han C."/>
            <person name="Goodwin L."/>
            <person name="Pitluck S."/>
            <person name="Huntemann M."/>
            <person name="Liolios K."/>
            <person name="Ivanova N."/>
            <person name="Pagani I."/>
            <person name="Mavromatis K."/>
            <person name="Ovchinikova G."/>
            <person name="Pati A."/>
            <person name="Chen A."/>
            <person name="Palaniappan K."/>
            <person name="Land M."/>
            <person name="Hauser L."/>
            <person name="Brambilla E.M."/>
            <person name="Huber H."/>
            <person name="Yasawong M."/>
            <person name="Rohde M."/>
            <person name="Spring S."/>
            <person name="Abt B."/>
            <person name="Sikorski J."/>
            <person name="Wirth R."/>
            <person name="Detter J.C."/>
            <person name="Woyke T."/>
            <person name="Bristow J."/>
            <person name="Eisen J.A."/>
            <person name="Markowitz V."/>
            <person name="Hugenholtz P."/>
            <person name="Kyrpides N.C."/>
            <person name="Klenk H.P."/>
            <person name="Lapidus A."/>
        </authorList>
    </citation>
    <scope>NUCLEOTIDE SEQUENCE [LARGE SCALE GENOMIC DNA]</scope>
    <source>
        <strain evidence="7">DSM 11204 / 1A</strain>
    </source>
</reference>
<dbReference type="Proteomes" id="UP000001037">
    <property type="component" value="Chromosome"/>
</dbReference>
<dbReference type="Pfam" id="PF12838">
    <property type="entry name" value="Fer4_7"/>
    <property type="match status" value="1"/>
</dbReference>
<dbReference type="Gene3D" id="3.40.50.1950">
    <property type="entry name" value="Flavin prenyltransferase-like"/>
    <property type="match status" value="1"/>
</dbReference>
<dbReference type="HOGENOM" id="CLU_098523_0_0_2"/>
<dbReference type="PROSITE" id="PS00198">
    <property type="entry name" value="4FE4S_FER_1"/>
    <property type="match status" value="1"/>
</dbReference>
<dbReference type="GeneID" id="11139470"/>
<dbReference type="OrthoDB" id="2837at2157"/>
<name>G0EEP0_PYRF1</name>
<dbReference type="RefSeq" id="WP_014026539.1">
    <property type="nucleotide sequence ID" value="NC_015931.1"/>
</dbReference>
<feature type="domain" description="4Fe-4S ferredoxin-type" evidence="5">
    <location>
        <begin position="144"/>
        <end position="173"/>
    </location>
</feature>
<dbReference type="AlphaFoldDB" id="G0EEP0"/>
<dbReference type="SUPFAM" id="SSF52507">
    <property type="entry name" value="Homo-oligomeric flavin-containing Cys decarboxylases, HFCD"/>
    <property type="match status" value="1"/>
</dbReference>
<evidence type="ECO:0000256" key="2">
    <source>
        <dbReference type="ARBA" id="ARBA00022723"/>
    </source>
</evidence>
<dbReference type="InterPro" id="IPR003382">
    <property type="entry name" value="Flavoprotein"/>
</dbReference>
<keyword evidence="3" id="KW-0408">Iron</keyword>
<protein>
    <submittedName>
        <fullName evidence="6">Flavoprotein</fullName>
    </submittedName>
</protein>
<organism evidence="6 7">
    <name type="scientific">Pyrolobus fumarii (strain DSM 11204 / 1A)</name>
    <dbReference type="NCBI Taxonomy" id="694429"/>
    <lineage>
        <taxon>Archaea</taxon>
        <taxon>Thermoproteota</taxon>
        <taxon>Thermoprotei</taxon>
        <taxon>Desulfurococcales</taxon>
        <taxon>Pyrodictiaceae</taxon>
        <taxon>Pyrolobus</taxon>
    </lineage>
</organism>
<keyword evidence="2" id="KW-0479">Metal-binding</keyword>
<dbReference type="Pfam" id="PF02441">
    <property type="entry name" value="Flavoprotein"/>
    <property type="match status" value="1"/>
</dbReference>
<dbReference type="InterPro" id="IPR050157">
    <property type="entry name" value="PSI_iron-sulfur_center"/>
</dbReference>
<proteinExistence type="predicted"/>
<dbReference type="InParanoid" id="G0EEP0"/>
<gene>
    <name evidence="6" type="ordered locus">Pyrfu_0994</name>
</gene>
<dbReference type="Gene3D" id="3.30.70.20">
    <property type="match status" value="1"/>
</dbReference>
<dbReference type="PANTHER" id="PTHR24960:SF79">
    <property type="entry name" value="PHOTOSYSTEM I IRON-SULFUR CENTER"/>
    <property type="match status" value="1"/>
</dbReference>
<dbReference type="InterPro" id="IPR017896">
    <property type="entry name" value="4Fe4S_Fe-S-bd"/>
</dbReference>
<dbReference type="PROSITE" id="PS51379">
    <property type="entry name" value="4FE4S_FER_2"/>
    <property type="match status" value="2"/>
</dbReference>
<feature type="domain" description="4Fe-4S ferredoxin-type" evidence="5">
    <location>
        <begin position="174"/>
        <end position="202"/>
    </location>
</feature>